<organism evidence="1 2">
    <name type="scientific">Arthrobacter mobilis</name>
    <dbReference type="NCBI Taxonomy" id="2724944"/>
    <lineage>
        <taxon>Bacteria</taxon>
        <taxon>Bacillati</taxon>
        <taxon>Actinomycetota</taxon>
        <taxon>Actinomycetes</taxon>
        <taxon>Micrococcales</taxon>
        <taxon>Micrococcaceae</taxon>
        <taxon>Arthrobacter</taxon>
    </lineage>
</organism>
<protein>
    <submittedName>
        <fullName evidence="1">Uncharacterized protein</fullName>
    </submittedName>
</protein>
<gene>
    <name evidence="1" type="ORF">HGG74_15590</name>
</gene>
<sequence length="111" mass="12055">MIKRKVRELYDKGMDGIYMVLSIETNEHDGVLREAFGTEAPQLVADWALAALEKAGYRRACVKSQSCVGYSASRSASRFTVVASFTFALYSEAELEYFDGDGPSALAGGAL</sequence>
<dbReference type="AlphaFoldDB" id="A0A7X6HGG6"/>
<evidence type="ECO:0000313" key="2">
    <source>
        <dbReference type="Proteomes" id="UP000544090"/>
    </source>
</evidence>
<keyword evidence="2" id="KW-1185">Reference proteome</keyword>
<dbReference type="EMBL" id="JAAZSQ010000017">
    <property type="protein sequence ID" value="NKX55935.1"/>
    <property type="molecule type" value="Genomic_DNA"/>
</dbReference>
<reference evidence="1 2" key="1">
    <citation type="submission" date="2020-04" db="EMBL/GenBank/DDBJ databases">
        <title>Arthrobacter sp. nov.</title>
        <authorList>
            <person name="Liu S."/>
        </authorList>
    </citation>
    <scope>NUCLEOTIDE SEQUENCE [LARGE SCALE GENOMIC DNA]</scope>
    <source>
        <strain evidence="1 2">E918</strain>
    </source>
</reference>
<dbReference type="Proteomes" id="UP000544090">
    <property type="component" value="Unassembled WGS sequence"/>
</dbReference>
<evidence type="ECO:0000313" key="1">
    <source>
        <dbReference type="EMBL" id="NKX55935.1"/>
    </source>
</evidence>
<dbReference type="RefSeq" id="WP_168487819.1">
    <property type="nucleotide sequence ID" value="NZ_JAAZSQ010000017.1"/>
</dbReference>
<accession>A0A7X6HGG6</accession>
<proteinExistence type="predicted"/>
<comment type="caution">
    <text evidence="1">The sequence shown here is derived from an EMBL/GenBank/DDBJ whole genome shotgun (WGS) entry which is preliminary data.</text>
</comment>
<name>A0A7X6HGG6_9MICC</name>